<keyword evidence="5 9" id="KW-0812">Transmembrane</keyword>
<comment type="caution">
    <text evidence="10">The sequence shown here is derived from an EMBL/GenBank/DDBJ whole genome shotgun (WGS) entry which is preliminary data.</text>
</comment>
<keyword evidence="4" id="KW-0762">Sugar transport</keyword>
<dbReference type="GO" id="GO:0016020">
    <property type="term" value="C:membrane"/>
    <property type="evidence" value="ECO:0007669"/>
    <property type="project" value="InterPro"/>
</dbReference>
<dbReference type="PANTHER" id="PTHR10791">
    <property type="entry name" value="RAG1-ACTIVATING PROTEIN 1"/>
    <property type="match status" value="1"/>
</dbReference>
<dbReference type="AlphaFoldDB" id="A0A6A2YZN0"/>
<keyword evidence="11" id="KW-1185">Reference proteome</keyword>
<organism evidence="10 11">
    <name type="scientific">Hibiscus syriacus</name>
    <name type="common">Rose of Sharon</name>
    <dbReference type="NCBI Taxonomy" id="106335"/>
    <lineage>
        <taxon>Eukaryota</taxon>
        <taxon>Viridiplantae</taxon>
        <taxon>Streptophyta</taxon>
        <taxon>Embryophyta</taxon>
        <taxon>Tracheophyta</taxon>
        <taxon>Spermatophyta</taxon>
        <taxon>Magnoliopsida</taxon>
        <taxon>eudicotyledons</taxon>
        <taxon>Gunneridae</taxon>
        <taxon>Pentapetalae</taxon>
        <taxon>rosids</taxon>
        <taxon>malvids</taxon>
        <taxon>Malvales</taxon>
        <taxon>Malvaceae</taxon>
        <taxon>Malvoideae</taxon>
        <taxon>Hibiscus</taxon>
    </lineage>
</organism>
<comment type="similarity">
    <text evidence="2">Belongs to the SWEET sugar transporter family.</text>
</comment>
<keyword evidence="3" id="KW-0813">Transport</keyword>
<feature type="transmembrane region" description="Helical" evidence="9">
    <location>
        <begin position="71"/>
        <end position="92"/>
    </location>
</feature>
<evidence type="ECO:0000313" key="10">
    <source>
        <dbReference type="EMBL" id="KAE8685008.1"/>
    </source>
</evidence>
<evidence type="ECO:0000256" key="8">
    <source>
        <dbReference type="ARBA" id="ARBA00023136"/>
    </source>
</evidence>
<dbReference type="EMBL" id="VEPZ02001236">
    <property type="protein sequence ID" value="KAE8685008.1"/>
    <property type="molecule type" value="Genomic_DNA"/>
</dbReference>
<sequence length="167" mass="18024">MPVFHVKTATLVTVLDVSVLRAVIAVALLAIHGTKRLTLVGILFTGLTIGMYASPLSVVESSREQECGVCPVFALIFLFLNAGVWSAYAVLLKDIYIGAGGKCNWFCPGSDQLILYVMYMNNSVSSEATEEEECSSDTVRGGINKGDGRSARQFQLSCIFTQLDSSQ</sequence>
<dbReference type="Proteomes" id="UP000436088">
    <property type="component" value="Unassembled WGS sequence"/>
</dbReference>
<evidence type="ECO:0000256" key="2">
    <source>
        <dbReference type="ARBA" id="ARBA00007809"/>
    </source>
</evidence>
<dbReference type="GO" id="GO:0012505">
    <property type="term" value="C:endomembrane system"/>
    <property type="evidence" value="ECO:0007669"/>
    <property type="project" value="UniProtKB-SubCell"/>
</dbReference>
<evidence type="ECO:0000256" key="7">
    <source>
        <dbReference type="ARBA" id="ARBA00022989"/>
    </source>
</evidence>
<evidence type="ECO:0000313" key="11">
    <source>
        <dbReference type="Proteomes" id="UP000436088"/>
    </source>
</evidence>
<dbReference type="GO" id="GO:0051119">
    <property type="term" value="F:sugar transmembrane transporter activity"/>
    <property type="evidence" value="ECO:0007669"/>
    <property type="project" value="InterPro"/>
</dbReference>
<keyword evidence="7 9" id="KW-1133">Transmembrane helix</keyword>
<dbReference type="InterPro" id="IPR047664">
    <property type="entry name" value="SWEET"/>
</dbReference>
<protein>
    <submittedName>
        <fullName evidence="10">Nodulin MtN3 family protein isoform 2</fullName>
    </submittedName>
</protein>
<keyword evidence="8 9" id="KW-0472">Membrane</keyword>
<gene>
    <name evidence="10" type="ORF">F3Y22_tig00111105pilonHSYRG00952</name>
</gene>
<evidence type="ECO:0000256" key="4">
    <source>
        <dbReference type="ARBA" id="ARBA00022597"/>
    </source>
</evidence>
<evidence type="ECO:0000256" key="9">
    <source>
        <dbReference type="SAM" id="Phobius"/>
    </source>
</evidence>
<comment type="subcellular location">
    <subcellularLocation>
        <location evidence="1">Endomembrane system</location>
        <topology evidence="1">Multi-pass membrane protein</topology>
    </subcellularLocation>
</comment>
<keyword evidence="6" id="KW-0677">Repeat</keyword>
<name>A0A6A2YZN0_HIBSY</name>
<evidence type="ECO:0000256" key="6">
    <source>
        <dbReference type="ARBA" id="ARBA00022737"/>
    </source>
</evidence>
<dbReference type="PANTHER" id="PTHR10791:SF142">
    <property type="entry name" value="BIDIRECTIONAL SUGAR TRANSPORTER SWEET16"/>
    <property type="match status" value="1"/>
</dbReference>
<evidence type="ECO:0000256" key="3">
    <source>
        <dbReference type="ARBA" id="ARBA00022448"/>
    </source>
</evidence>
<evidence type="ECO:0000256" key="5">
    <source>
        <dbReference type="ARBA" id="ARBA00022692"/>
    </source>
</evidence>
<dbReference type="InterPro" id="IPR004316">
    <property type="entry name" value="SWEET_rpt"/>
</dbReference>
<dbReference type="Pfam" id="PF03083">
    <property type="entry name" value="MtN3_slv"/>
    <property type="match status" value="1"/>
</dbReference>
<feature type="transmembrane region" description="Helical" evidence="9">
    <location>
        <begin position="12"/>
        <end position="31"/>
    </location>
</feature>
<evidence type="ECO:0000256" key="1">
    <source>
        <dbReference type="ARBA" id="ARBA00004127"/>
    </source>
</evidence>
<dbReference type="Gene3D" id="1.20.1280.290">
    <property type="match status" value="1"/>
</dbReference>
<feature type="transmembrane region" description="Helical" evidence="9">
    <location>
        <begin position="38"/>
        <end position="59"/>
    </location>
</feature>
<reference evidence="10" key="1">
    <citation type="submission" date="2019-09" db="EMBL/GenBank/DDBJ databases">
        <title>Draft genome information of white flower Hibiscus syriacus.</title>
        <authorList>
            <person name="Kim Y.-M."/>
        </authorList>
    </citation>
    <scope>NUCLEOTIDE SEQUENCE [LARGE SCALE GENOMIC DNA]</scope>
    <source>
        <strain evidence="10">YM2019G1</strain>
    </source>
</reference>
<accession>A0A6A2YZN0</accession>
<proteinExistence type="inferred from homology"/>